<protein>
    <submittedName>
        <fullName evidence="1">Uncharacterized protein</fullName>
    </submittedName>
</protein>
<dbReference type="HOGENOM" id="CLU_3396241_0_0_9"/>
<dbReference type="EMBL" id="AAXB02000002">
    <property type="protein sequence ID" value="EDM63901.1"/>
    <property type="molecule type" value="Genomic_DNA"/>
</dbReference>
<proteinExistence type="predicted"/>
<reference evidence="1 2" key="2">
    <citation type="submission" date="2007-04" db="EMBL/GenBank/DDBJ databases">
        <title>Draft genome sequence of Dorea longicatena (DSM 13814).</title>
        <authorList>
            <person name="Sudarsanam P."/>
            <person name="Ley R."/>
            <person name="Guruge J."/>
            <person name="Turnbaugh P.J."/>
            <person name="Mahowald M."/>
            <person name="Liep D."/>
            <person name="Gordon J."/>
        </authorList>
    </citation>
    <scope>NUCLEOTIDE SEQUENCE [LARGE SCALE GENOMIC DNA]</scope>
    <source>
        <strain evidence="1 2">DSM 13814</strain>
    </source>
</reference>
<dbReference type="Proteomes" id="UP000004016">
    <property type="component" value="Unassembled WGS sequence"/>
</dbReference>
<gene>
    <name evidence="1" type="ORF">DORLON_00578</name>
</gene>
<name>A6BE61_9FIRM</name>
<reference evidence="1 2" key="1">
    <citation type="submission" date="2007-03" db="EMBL/GenBank/DDBJ databases">
        <authorList>
            <person name="Fulton L."/>
            <person name="Clifton S."/>
            <person name="Fulton B."/>
            <person name="Xu J."/>
            <person name="Minx P."/>
            <person name="Pepin K.H."/>
            <person name="Johnson M."/>
            <person name="Thiruvilangam P."/>
            <person name="Bhonagiri V."/>
            <person name="Nash W.E."/>
            <person name="Mardis E.R."/>
            <person name="Wilson R.K."/>
        </authorList>
    </citation>
    <scope>NUCLEOTIDE SEQUENCE [LARGE SCALE GENOMIC DNA]</scope>
    <source>
        <strain evidence="1 2">DSM 13814</strain>
    </source>
</reference>
<accession>A6BE61</accession>
<dbReference type="AlphaFoldDB" id="A6BE61"/>
<comment type="caution">
    <text evidence="1">The sequence shown here is derived from an EMBL/GenBank/DDBJ whole genome shotgun (WGS) entry which is preliminary data.</text>
</comment>
<evidence type="ECO:0000313" key="1">
    <source>
        <dbReference type="EMBL" id="EDM63901.1"/>
    </source>
</evidence>
<organism evidence="1 2">
    <name type="scientific">Dorea longicatena DSM 13814</name>
    <dbReference type="NCBI Taxonomy" id="411462"/>
    <lineage>
        <taxon>Bacteria</taxon>
        <taxon>Bacillati</taxon>
        <taxon>Bacillota</taxon>
        <taxon>Clostridia</taxon>
        <taxon>Lachnospirales</taxon>
        <taxon>Lachnospiraceae</taxon>
        <taxon>Dorea</taxon>
    </lineage>
</organism>
<evidence type="ECO:0000313" key="2">
    <source>
        <dbReference type="Proteomes" id="UP000004016"/>
    </source>
</evidence>
<sequence length="31" mass="3378">MTTDVMIDAIITIANMINTRSGVAIDNRLLT</sequence>